<evidence type="ECO:0000313" key="1">
    <source>
        <dbReference type="EMBL" id="NBG67456.1"/>
    </source>
</evidence>
<dbReference type="EMBL" id="WWNE01000018">
    <property type="protein sequence ID" value="NBG67456.1"/>
    <property type="molecule type" value="Genomic_DNA"/>
</dbReference>
<evidence type="ECO:0008006" key="3">
    <source>
        <dbReference type="Google" id="ProtNLM"/>
    </source>
</evidence>
<comment type="caution">
    <text evidence="1">The sequence shown here is derived from an EMBL/GenBank/DDBJ whole genome shotgun (WGS) entry which is preliminary data.</text>
</comment>
<evidence type="ECO:0000313" key="2">
    <source>
        <dbReference type="Proteomes" id="UP000470771"/>
    </source>
</evidence>
<proteinExistence type="predicted"/>
<dbReference type="Proteomes" id="UP000470771">
    <property type="component" value="Unassembled WGS sequence"/>
</dbReference>
<organism evidence="1 2">
    <name type="scientific">Acidiluteibacter ferrifornacis</name>
    <dbReference type="NCBI Taxonomy" id="2692424"/>
    <lineage>
        <taxon>Bacteria</taxon>
        <taxon>Pseudomonadati</taxon>
        <taxon>Bacteroidota</taxon>
        <taxon>Flavobacteriia</taxon>
        <taxon>Flavobacteriales</taxon>
        <taxon>Cryomorphaceae</taxon>
        <taxon>Acidiluteibacter</taxon>
    </lineage>
</organism>
<gene>
    <name evidence="1" type="ORF">GQN54_15115</name>
</gene>
<sequence length="302" mass="33943">MKTKALNGIGAIGLVVLLACSPNNKTANNQEVEKVKPAIKKVKVPSHRYGGWYCPDNLKGFPPVNLADWRDVPVINGRLATKEETQTEASLILVDTEKYPNAKPLDIKMPRLATFQSPYSKREELIIVIQALNIDNDSVVGFRYLNGGNGSARLDEITLISDEETTNLEEAKFYTQTVSIDASADVVKKILIKPENVIQFQSILEKSLPLKSNWRNTTNVNYHYPHAGKLTATYADDLFGNYYVQNDYSQSNFTEKFLVLSKEDSSTTELQIMCGPFIEDYDTQKLLLDNWVKQLKVLSENG</sequence>
<dbReference type="AlphaFoldDB" id="A0A6N9NL75"/>
<name>A0A6N9NL75_9FLAO</name>
<protein>
    <recommendedName>
        <fullName evidence="3">Lipoprotein</fullName>
    </recommendedName>
</protein>
<reference evidence="1 2" key="1">
    <citation type="submission" date="2019-12" db="EMBL/GenBank/DDBJ databases">
        <authorList>
            <person name="Zhao J."/>
        </authorList>
    </citation>
    <scope>NUCLEOTIDE SEQUENCE [LARGE SCALE GENOMIC DNA]</scope>
    <source>
        <strain evidence="1 2">S-15</strain>
    </source>
</reference>
<accession>A0A6N9NL75</accession>
<dbReference type="PROSITE" id="PS51257">
    <property type="entry name" value="PROKAR_LIPOPROTEIN"/>
    <property type="match status" value="1"/>
</dbReference>
<keyword evidence="2" id="KW-1185">Reference proteome</keyword>
<dbReference type="RefSeq" id="WP_160634400.1">
    <property type="nucleotide sequence ID" value="NZ_WWNE01000018.1"/>
</dbReference>